<evidence type="ECO:0000313" key="1">
    <source>
        <dbReference type="EMBL" id="KMO28708.1"/>
    </source>
</evidence>
<dbReference type="PATRIC" id="fig|270351.6.peg.3469"/>
<reference evidence="1 2" key="1">
    <citation type="submission" date="2015-03" db="EMBL/GenBank/DDBJ databases">
        <title>Genome sequencing of Methylobacterium aquaticum DSM16371 type strain.</title>
        <authorList>
            <person name="Chaudhry V."/>
            <person name="Patil P.B."/>
        </authorList>
    </citation>
    <scope>NUCLEOTIDE SEQUENCE [LARGE SCALE GENOMIC DNA]</scope>
    <source>
        <strain evidence="1 2">DSM 16371</strain>
    </source>
</reference>
<evidence type="ECO:0000313" key="2">
    <source>
        <dbReference type="Proteomes" id="UP000035929"/>
    </source>
</evidence>
<protein>
    <submittedName>
        <fullName evidence="1">Uncharacterized protein</fullName>
    </submittedName>
</protein>
<dbReference type="AlphaFoldDB" id="A0A0J6S5G9"/>
<comment type="caution">
    <text evidence="1">The sequence shown here is derived from an EMBL/GenBank/DDBJ whole genome shotgun (WGS) entry which is preliminary data.</text>
</comment>
<sequence length="75" mass="8453">MDVQRLIETEHQFALADRVWRAELRRLHGPDGVLLHGYGPLGMGEPGTQQRTAYDVRRAAIAAWRQARTRGSPGM</sequence>
<dbReference type="Proteomes" id="UP000035929">
    <property type="component" value="Unassembled WGS sequence"/>
</dbReference>
<name>A0A0J6S5G9_9HYPH</name>
<accession>A0A0J6S5G9</accession>
<dbReference type="EMBL" id="LABX01000237">
    <property type="protein sequence ID" value="KMO28708.1"/>
    <property type="molecule type" value="Genomic_DNA"/>
</dbReference>
<organism evidence="1 2">
    <name type="scientific">Methylobacterium aquaticum</name>
    <dbReference type="NCBI Taxonomy" id="270351"/>
    <lineage>
        <taxon>Bacteria</taxon>
        <taxon>Pseudomonadati</taxon>
        <taxon>Pseudomonadota</taxon>
        <taxon>Alphaproteobacteria</taxon>
        <taxon>Hyphomicrobiales</taxon>
        <taxon>Methylobacteriaceae</taxon>
        <taxon>Methylobacterium</taxon>
    </lineage>
</organism>
<proteinExistence type="predicted"/>
<dbReference type="OrthoDB" id="7998376at2"/>
<gene>
    <name evidence="1" type="ORF">VP06_26565</name>
</gene>